<organism evidence="2 3">
    <name type="scientific">Aspergillus felis</name>
    <dbReference type="NCBI Taxonomy" id="1287682"/>
    <lineage>
        <taxon>Eukaryota</taxon>
        <taxon>Fungi</taxon>
        <taxon>Dikarya</taxon>
        <taxon>Ascomycota</taxon>
        <taxon>Pezizomycotina</taxon>
        <taxon>Eurotiomycetes</taxon>
        <taxon>Eurotiomycetidae</taxon>
        <taxon>Eurotiales</taxon>
        <taxon>Aspergillaceae</taxon>
        <taxon>Aspergillus</taxon>
        <taxon>Aspergillus subgen. Fumigati</taxon>
    </lineage>
</organism>
<evidence type="ECO:0000313" key="2">
    <source>
        <dbReference type="EMBL" id="KAF7160148.1"/>
    </source>
</evidence>
<accession>A0A8H6PSP4</accession>
<evidence type="ECO:0000256" key="1">
    <source>
        <dbReference type="SAM" id="MobiDB-lite"/>
    </source>
</evidence>
<gene>
    <name evidence="2" type="ORF">CNMCM5623_005663</name>
</gene>
<comment type="caution">
    <text evidence="2">The sequence shown here is derived from an EMBL/GenBank/DDBJ whole genome shotgun (WGS) entry which is preliminary data.</text>
</comment>
<dbReference type="OrthoDB" id="4732550at2759"/>
<reference evidence="2" key="1">
    <citation type="submission" date="2020-06" db="EMBL/GenBank/DDBJ databases">
        <title>Draft genome sequences of strains closely related to Aspergillus parafelis and Aspergillus hiratsukae.</title>
        <authorList>
            <person name="Dos Santos R.A.C."/>
            <person name="Rivero-Menendez O."/>
            <person name="Steenwyk J.L."/>
            <person name="Mead M.E."/>
            <person name="Goldman G.H."/>
            <person name="Alastruey-Izquierdo A."/>
            <person name="Rokas A."/>
        </authorList>
    </citation>
    <scope>NUCLEOTIDE SEQUENCE</scope>
    <source>
        <strain evidence="2">CNM-CM5623</strain>
    </source>
</reference>
<name>A0A8H6PSP4_9EURO</name>
<sequence length="846" mass="96427">MPRTYHRKVEQTSSTSFPTAPSAQILRCTALSQDGKECPRTIKKPEYQYCRLHHQEYKDLHCEYKQREEEYNALVLGDTDVSAAVFTEKIARGRRVITLRDQVNRRFFSVSDGNRGHIRWILKLIKEVDTLEERFKMGADEARHGNGPAQEDQSGPSDSAESEAHRGERVYRSLLSPDVSMSDLDHLPDDSPVKVLKSTLALFTGTLRQRLYSIVPSLDDSSAVIKDGETGESWTPDVGDKVIRFVLREFILWKADMEVLALASKTDSIDKFLRQAPLDTLEYIIKFFENLGREDTLHLLRGAVCDYVLPPDSSAVTILGERISTDNETRRMTVEAWDILYQYFPDYVQWTTVEFFCFRFEDVLLIKRLIALKRYYPQWYGGACEKQPLSAFLGFISVTEGYQDPLIPLAERDGVITVTENRCYLVGRMSKHDAMTAMFVEDLLKRIAHYIVVVYETGGDEFRSPKAIHQTDVLDDNLWINRSRSADTHARLDQTAWSVKWSFENIRNDVGFVQSYRERNMVKDYIEILIIDRHPGRIFSLYSLVSDALMMLTNDPTEEEIMRNAIRKSMPEDEQTQWIDACSLEGASIEDRPVGNIHYEGTRLRAWDVQQKQPDLIRGLLNIKPSLRDRRLICKILGQMEASGVISQLKEPHKAYSRPTLLDGTDGLEDLYFHYDFGPIDENALALGPLGTSLAPDSLSRFAQAFQAAHPDAVFAKGRVNVHYCAWPMPAVFPRALGVPTFYTSEGYLYRWNAHPFDFPLSQRAWQSYVDHTINRRFPFAHCVGTTLVVAATSSGEAGKNLTLLTEAAKQKGWRLTVPHTSRWTGDIDSLALSTLWAGISPAVQE</sequence>
<feature type="region of interest" description="Disordered" evidence="1">
    <location>
        <begin position="139"/>
        <end position="167"/>
    </location>
</feature>
<protein>
    <submittedName>
        <fullName evidence="2">Uncharacterized protein</fullName>
    </submittedName>
</protein>
<dbReference type="EMBL" id="JACBAE010001374">
    <property type="protein sequence ID" value="KAF7160148.1"/>
    <property type="molecule type" value="Genomic_DNA"/>
</dbReference>
<proteinExistence type="predicted"/>
<evidence type="ECO:0000313" key="3">
    <source>
        <dbReference type="Proteomes" id="UP000654922"/>
    </source>
</evidence>
<dbReference type="Proteomes" id="UP000654922">
    <property type="component" value="Unassembled WGS sequence"/>
</dbReference>
<dbReference type="AlphaFoldDB" id="A0A8H6PSP4"/>